<keyword evidence="4" id="KW-1185">Reference proteome</keyword>
<sequence>MGPPCCVKKWADHAKLKVTRVETPPHLLASHLLLNDGILRIPGEKETAFNNLYAKWWADGKWMYVVQKRTKVFKLFVDLDYECVMEPSDNELVTVCLSIYSRVAELVGAAASRCIVSVADGTKRLKEGGFKRGVHIVWPDVCIDDTQALVLRRWLLVRLNDEFGQNSWEKVVDSNVYKGGSGLRMNGSMKMPTCEACGGRREKSCKSCGGQGKVTDPRRYAVFRCFVNGTEDEGLLETCVRDLETQISLTSIRVLSKGRVSVVIPPCDAPEMDSGQPAFRQSSGAISHVQGGDRTEAVAREIRLAFPECFDQGERIENVQEFAGSYYLAHTNSKYCNNLGRPHNSNRIYFYLSAGYMFQKCYCTCETLKGRSQGLCQHYRSRGVKMSEALRKELFPGAGADGEQEEEVEEAEEAEEVDEWRRKKKPAKKRGIIISMAKYLK</sequence>
<feature type="domain" description="C962R-like N-terminal AEP" evidence="2">
    <location>
        <begin position="35"/>
        <end position="192"/>
    </location>
</feature>
<proteinExistence type="predicted"/>
<feature type="compositionally biased region" description="Acidic residues" evidence="1">
    <location>
        <begin position="402"/>
        <end position="418"/>
    </location>
</feature>
<dbReference type="Pfam" id="PF23162">
    <property type="entry name" value="AEP_C962R"/>
    <property type="match status" value="1"/>
</dbReference>
<reference evidence="3 4" key="1">
    <citation type="journal article" date="2014" name="Nat. Commun.">
        <title>Klebsormidium flaccidum genome reveals primary factors for plant terrestrial adaptation.</title>
        <authorList>
            <person name="Hori K."/>
            <person name="Maruyama F."/>
            <person name="Fujisawa T."/>
            <person name="Togashi T."/>
            <person name="Yamamoto N."/>
            <person name="Seo M."/>
            <person name="Sato S."/>
            <person name="Yamada T."/>
            <person name="Mori H."/>
            <person name="Tajima N."/>
            <person name="Moriyama T."/>
            <person name="Ikeuchi M."/>
            <person name="Watanabe M."/>
            <person name="Wada H."/>
            <person name="Kobayashi K."/>
            <person name="Saito M."/>
            <person name="Masuda T."/>
            <person name="Sasaki-Sekimoto Y."/>
            <person name="Mashiguchi K."/>
            <person name="Awai K."/>
            <person name="Shimojima M."/>
            <person name="Masuda S."/>
            <person name="Iwai M."/>
            <person name="Nobusawa T."/>
            <person name="Narise T."/>
            <person name="Kondo S."/>
            <person name="Saito H."/>
            <person name="Sato R."/>
            <person name="Murakawa M."/>
            <person name="Ihara Y."/>
            <person name="Oshima-Yamada Y."/>
            <person name="Ohtaka K."/>
            <person name="Satoh M."/>
            <person name="Sonobe K."/>
            <person name="Ishii M."/>
            <person name="Ohtani R."/>
            <person name="Kanamori-Sato M."/>
            <person name="Honoki R."/>
            <person name="Miyazaki D."/>
            <person name="Mochizuki H."/>
            <person name="Umetsu J."/>
            <person name="Higashi K."/>
            <person name="Shibata D."/>
            <person name="Kamiya Y."/>
            <person name="Sato N."/>
            <person name="Nakamura Y."/>
            <person name="Tabata S."/>
            <person name="Ida S."/>
            <person name="Kurokawa K."/>
            <person name="Ohta H."/>
        </authorList>
    </citation>
    <scope>NUCLEOTIDE SEQUENCE [LARGE SCALE GENOMIC DNA]</scope>
    <source>
        <strain evidence="3 4">NIES-2285</strain>
    </source>
</reference>
<evidence type="ECO:0000259" key="2">
    <source>
        <dbReference type="Pfam" id="PF23162"/>
    </source>
</evidence>
<dbReference type="AlphaFoldDB" id="A0A1Y1I461"/>
<name>A0A1Y1I461_KLENI</name>
<accession>A0A1Y1I461</accession>
<evidence type="ECO:0000313" key="3">
    <source>
        <dbReference type="EMBL" id="GAQ84219.1"/>
    </source>
</evidence>
<gene>
    <name evidence="3" type="ORF">KFL_001810010</name>
</gene>
<evidence type="ECO:0000313" key="4">
    <source>
        <dbReference type="Proteomes" id="UP000054558"/>
    </source>
</evidence>
<dbReference type="EMBL" id="DF237130">
    <property type="protein sequence ID" value="GAQ84219.1"/>
    <property type="molecule type" value="Genomic_DNA"/>
</dbReference>
<dbReference type="Proteomes" id="UP000054558">
    <property type="component" value="Unassembled WGS sequence"/>
</dbReference>
<protein>
    <recommendedName>
        <fullName evidence="2">C962R-like N-terminal AEP domain-containing protein</fullName>
    </recommendedName>
</protein>
<organism evidence="3 4">
    <name type="scientific">Klebsormidium nitens</name>
    <name type="common">Green alga</name>
    <name type="synonym">Ulothrix nitens</name>
    <dbReference type="NCBI Taxonomy" id="105231"/>
    <lineage>
        <taxon>Eukaryota</taxon>
        <taxon>Viridiplantae</taxon>
        <taxon>Streptophyta</taxon>
        <taxon>Klebsormidiophyceae</taxon>
        <taxon>Klebsormidiales</taxon>
        <taxon>Klebsormidiaceae</taxon>
        <taxon>Klebsormidium</taxon>
    </lineage>
</organism>
<evidence type="ECO:0000256" key="1">
    <source>
        <dbReference type="SAM" id="MobiDB-lite"/>
    </source>
</evidence>
<feature type="region of interest" description="Disordered" evidence="1">
    <location>
        <begin position="396"/>
        <end position="429"/>
    </location>
</feature>
<dbReference type="InterPro" id="IPR056443">
    <property type="entry name" value="AEP_C962R"/>
</dbReference>